<dbReference type="AlphaFoldDB" id="A0A392RV72"/>
<evidence type="ECO:0000313" key="2">
    <source>
        <dbReference type="EMBL" id="MCI40269.1"/>
    </source>
</evidence>
<keyword evidence="1" id="KW-0812">Transmembrane</keyword>
<evidence type="ECO:0000313" key="3">
    <source>
        <dbReference type="Proteomes" id="UP000265520"/>
    </source>
</evidence>
<evidence type="ECO:0000256" key="1">
    <source>
        <dbReference type="SAM" id="Phobius"/>
    </source>
</evidence>
<accession>A0A392RV72</accession>
<sequence>MKSTSAPPFPCPVVRFTCCFRRRFLESPFGVVLYPTPPEPVRVSSYSGRFLLRFVIVNEFWVAVLVLGSTVVALIPHTAVVG</sequence>
<dbReference type="Proteomes" id="UP000265520">
    <property type="component" value="Unassembled WGS sequence"/>
</dbReference>
<reference evidence="2 3" key="1">
    <citation type="journal article" date="2018" name="Front. Plant Sci.">
        <title>Red Clover (Trifolium pratense) and Zigzag Clover (T. medium) - A Picture of Genomic Similarities and Differences.</title>
        <authorList>
            <person name="Dluhosova J."/>
            <person name="Istvanek J."/>
            <person name="Nedelnik J."/>
            <person name="Repkova J."/>
        </authorList>
    </citation>
    <scope>NUCLEOTIDE SEQUENCE [LARGE SCALE GENOMIC DNA]</scope>
    <source>
        <strain evidence="3">cv. 10/8</strain>
        <tissue evidence="2">Leaf</tissue>
    </source>
</reference>
<feature type="non-terminal residue" evidence="2">
    <location>
        <position position="82"/>
    </location>
</feature>
<keyword evidence="1" id="KW-0472">Membrane</keyword>
<protein>
    <submittedName>
        <fullName evidence="2">Uncharacterized protein</fullName>
    </submittedName>
</protein>
<dbReference type="EMBL" id="LXQA010277800">
    <property type="protein sequence ID" value="MCI40269.1"/>
    <property type="molecule type" value="Genomic_DNA"/>
</dbReference>
<comment type="caution">
    <text evidence="2">The sequence shown here is derived from an EMBL/GenBank/DDBJ whole genome shotgun (WGS) entry which is preliminary data.</text>
</comment>
<proteinExistence type="predicted"/>
<name>A0A392RV72_9FABA</name>
<keyword evidence="3" id="KW-1185">Reference proteome</keyword>
<organism evidence="2 3">
    <name type="scientific">Trifolium medium</name>
    <dbReference type="NCBI Taxonomy" id="97028"/>
    <lineage>
        <taxon>Eukaryota</taxon>
        <taxon>Viridiplantae</taxon>
        <taxon>Streptophyta</taxon>
        <taxon>Embryophyta</taxon>
        <taxon>Tracheophyta</taxon>
        <taxon>Spermatophyta</taxon>
        <taxon>Magnoliopsida</taxon>
        <taxon>eudicotyledons</taxon>
        <taxon>Gunneridae</taxon>
        <taxon>Pentapetalae</taxon>
        <taxon>rosids</taxon>
        <taxon>fabids</taxon>
        <taxon>Fabales</taxon>
        <taxon>Fabaceae</taxon>
        <taxon>Papilionoideae</taxon>
        <taxon>50 kb inversion clade</taxon>
        <taxon>NPAAA clade</taxon>
        <taxon>Hologalegina</taxon>
        <taxon>IRL clade</taxon>
        <taxon>Trifolieae</taxon>
        <taxon>Trifolium</taxon>
    </lineage>
</organism>
<keyword evidence="1" id="KW-1133">Transmembrane helix</keyword>
<feature type="transmembrane region" description="Helical" evidence="1">
    <location>
        <begin position="50"/>
        <end position="75"/>
    </location>
</feature>